<gene>
    <name evidence="3" type="ORF">OS242_20820</name>
</gene>
<feature type="signal peptide" evidence="2">
    <location>
        <begin position="1"/>
        <end position="30"/>
    </location>
</feature>
<feature type="compositionally biased region" description="Polar residues" evidence="1">
    <location>
        <begin position="251"/>
        <end position="264"/>
    </location>
</feature>
<feature type="compositionally biased region" description="Pro residues" evidence="1">
    <location>
        <begin position="268"/>
        <end position="278"/>
    </location>
</feature>
<feature type="region of interest" description="Disordered" evidence="1">
    <location>
        <begin position="150"/>
        <end position="278"/>
    </location>
</feature>
<organism evidence="3 4">
    <name type="scientific">Tumebacillus lacus</name>
    <dbReference type="NCBI Taxonomy" id="2995335"/>
    <lineage>
        <taxon>Bacteria</taxon>
        <taxon>Bacillati</taxon>
        <taxon>Bacillota</taxon>
        <taxon>Bacilli</taxon>
        <taxon>Bacillales</taxon>
        <taxon>Alicyclobacillaceae</taxon>
        <taxon>Tumebacillus</taxon>
    </lineage>
</organism>
<dbReference type="EMBL" id="JAPMLT010000019">
    <property type="protein sequence ID" value="MCX7572355.1"/>
    <property type="molecule type" value="Genomic_DNA"/>
</dbReference>
<evidence type="ECO:0000256" key="1">
    <source>
        <dbReference type="SAM" id="MobiDB-lite"/>
    </source>
</evidence>
<reference evidence="3 4" key="1">
    <citation type="submission" date="2022-11" db="EMBL/GenBank/DDBJ databases">
        <title>Study of microbial diversity in lake waters.</title>
        <authorList>
            <person name="Zhang J."/>
        </authorList>
    </citation>
    <scope>NUCLEOTIDE SEQUENCE [LARGE SCALE GENOMIC DNA]</scope>
    <source>
        <strain evidence="3 4">DT12</strain>
    </source>
</reference>
<name>A0ABT3X626_9BACL</name>
<feature type="chain" id="PRO_5046940567" evidence="2">
    <location>
        <begin position="31"/>
        <end position="278"/>
    </location>
</feature>
<keyword evidence="2" id="KW-0732">Signal</keyword>
<evidence type="ECO:0000313" key="4">
    <source>
        <dbReference type="Proteomes" id="UP001208017"/>
    </source>
</evidence>
<evidence type="ECO:0000313" key="3">
    <source>
        <dbReference type="EMBL" id="MCX7572355.1"/>
    </source>
</evidence>
<dbReference type="Proteomes" id="UP001208017">
    <property type="component" value="Unassembled WGS sequence"/>
</dbReference>
<comment type="caution">
    <text evidence="3">The sequence shown here is derived from an EMBL/GenBank/DDBJ whole genome shotgun (WGS) entry which is preliminary data.</text>
</comment>
<sequence>MLFHNPFLRRTTRVIALSALLLTGWLGLDAEDPADAAALDLGIARLHLGSETGVSAQVDVPLLSDMPLLKADTNGAGLRMETPVLDAELDVPDLNLRVDTPVLDTELDVPDLNLRVDTPVLDTELDIPDRNLRVDTPVLDAELDADVFLPLPAPQKPQPNRKPTSAPDPTPAQMPRAVPNLPAPEASLATERKAVSVQSQAAVPLSTPLPPLPGPSAAEGNSSHNGNGTHAPHPAVAAKGLHLQAPGGRSVSYSETTADFTDWSQAPPGRPPHAPSSH</sequence>
<proteinExistence type="predicted"/>
<feature type="compositionally biased region" description="Polar residues" evidence="1">
    <location>
        <begin position="219"/>
        <end position="228"/>
    </location>
</feature>
<dbReference type="RefSeq" id="WP_267153604.1">
    <property type="nucleotide sequence ID" value="NZ_JAPMLT010000019.1"/>
</dbReference>
<keyword evidence="4" id="KW-1185">Reference proteome</keyword>
<protein>
    <submittedName>
        <fullName evidence="3">Uncharacterized protein</fullName>
    </submittedName>
</protein>
<evidence type="ECO:0000256" key="2">
    <source>
        <dbReference type="SAM" id="SignalP"/>
    </source>
</evidence>
<accession>A0ABT3X626</accession>